<evidence type="ECO:0000259" key="2">
    <source>
        <dbReference type="Pfam" id="PF22725"/>
    </source>
</evidence>
<dbReference type="InterPro" id="IPR055170">
    <property type="entry name" value="GFO_IDH_MocA-like_dom"/>
</dbReference>
<accession>A0A7C4L3G7</accession>
<dbReference type="AlphaFoldDB" id="A0A7C4L3G7"/>
<organism evidence="3">
    <name type="scientific">Bellilinea caldifistulae</name>
    <dbReference type="NCBI Taxonomy" id="360411"/>
    <lineage>
        <taxon>Bacteria</taxon>
        <taxon>Bacillati</taxon>
        <taxon>Chloroflexota</taxon>
        <taxon>Anaerolineae</taxon>
        <taxon>Anaerolineales</taxon>
        <taxon>Anaerolineaceae</taxon>
        <taxon>Bellilinea</taxon>
    </lineage>
</organism>
<dbReference type="SUPFAM" id="SSF55347">
    <property type="entry name" value="Glyceraldehyde-3-phosphate dehydrogenase-like, C-terminal domain"/>
    <property type="match status" value="1"/>
</dbReference>
<evidence type="ECO:0000259" key="1">
    <source>
        <dbReference type="Pfam" id="PF01408"/>
    </source>
</evidence>
<dbReference type="Pfam" id="PF22725">
    <property type="entry name" value="GFO_IDH_MocA_C3"/>
    <property type="match status" value="1"/>
</dbReference>
<feature type="domain" description="GFO/IDH/MocA-like oxidoreductase" evidence="2">
    <location>
        <begin position="162"/>
        <end position="285"/>
    </location>
</feature>
<dbReference type="InterPro" id="IPR051450">
    <property type="entry name" value="Gfo/Idh/MocA_Oxidoreductases"/>
</dbReference>
<dbReference type="Gene3D" id="3.40.50.720">
    <property type="entry name" value="NAD(P)-binding Rossmann-like Domain"/>
    <property type="match status" value="1"/>
</dbReference>
<dbReference type="InterPro" id="IPR000683">
    <property type="entry name" value="Gfo/Idh/MocA-like_OxRdtase_N"/>
</dbReference>
<gene>
    <name evidence="3" type="ORF">ENT17_12700</name>
</gene>
<dbReference type="InterPro" id="IPR036291">
    <property type="entry name" value="NAD(P)-bd_dom_sf"/>
</dbReference>
<dbReference type="PANTHER" id="PTHR43377:SF1">
    <property type="entry name" value="BILIVERDIN REDUCTASE A"/>
    <property type="match status" value="1"/>
</dbReference>
<proteinExistence type="predicted"/>
<comment type="caution">
    <text evidence="3">The sequence shown here is derived from an EMBL/GenBank/DDBJ whole genome shotgun (WGS) entry which is preliminary data.</text>
</comment>
<dbReference type="Pfam" id="PF01408">
    <property type="entry name" value="GFO_IDH_MocA"/>
    <property type="match status" value="1"/>
</dbReference>
<feature type="domain" description="Gfo/Idh/MocA-like oxidoreductase N-terminal" evidence="1">
    <location>
        <begin position="38"/>
        <end position="153"/>
    </location>
</feature>
<dbReference type="GO" id="GO:0000166">
    <property type="term" value="F:nucleotide binding"/>
    <property type="evidence" value="ECO:0007669"/>
    <property type="project" value="InterPro"/>
</dbReference>
<protein>
    <submittedName>
        <fullName evidence="3">Gfo/Idh/MocA family oxidoreductase</fullName>
    </submittedName>
</protein>
<dbReference type="SUPFAM" id="SSF51735">
    <property type="entry name" value="NAD(P)-binding Rossmann-fold domains"/>
    <property type="match status" value="1"/>
</dbReference>
<reference evidence="3" key="1">
    <citation type="journal article" date="2020" name="mSystems">
        <title>Genome- and Community-Level Interaction Insights into Carbon Utilization and Element Cycling Functions of Hydrothermarchaeota in Hydrothermal Sediment.</title>
        <authorList>
            <person name="Zhou Z."/>
            <person name="Liu Y."/>
            <person name="Xu W."/>
            <person name="Pan J."/>
            <person name="Luo Z.H."/>
            <person name="Li M."/>
        </authorList>
    </citation>
    <scope>NUCLEOTIDE SEQUENCE [LARGE SCALE GENOMIC DNA]</scope>
    <source>
        <strain evidence="3">SpSt-556</strain>
    </source>
</reference>
<dbReference type="EMBL" id="DSXR01000127">
    <property type="protein sequence ID" value="HGS88455.1"/>
    <property type="molecule type" value="Genomic_DNA"/>
</dbReference>
<evidence type="ECO:0000313" key="3">
    <source>
        <dbReference type="EMBL" id="HGS88455.1"/>
    </source>
</evidence>
<dbReference type="PANTHER" id="PTHR43377">
    <property type="entry name" value="BILIVERDIN REDUCTASE A"/>
    <property type="match status" value="1"/>
</dbReference>
<name>A0A7C4L3G7_9CHLR</name>
<dbReference type="Gene3D" id="3.30.360.10">
    <property type="entry name" value="Dihydrodipicolinate Reductase, domain 2"/>
    <property type="match status" value="1"/>
</dbReference>
<sequence>MPTARHAAASSNARLRLPMAAPEGARLNICFLWYEDTMRFLIAGFGSIGRRHLRNLLALGERDIVLYRTHRSTLPTDEIEQFPTESSLEAALGHRPDAVIISNPTALHLSVAIPAARQGCHILMEKPISHDLNGLDELRRALQQGGGQLLMGFQFRFHPTLRTAAGVIAAGEIGRPLAVRAHWGEYLPNWHPWEDYRQSYAARPELGGGVILTLCHPFDYLRMIVGEINSVSAMTASIPELDLNLDAVAEILLGFQNQAIGNVHLDYIQQPAQHTLQIIGSEGVLNWDNASGLLSWQRVGEPQPHQAHPPADFERNWMFLAQMRHFLEVVRGEAEPLCTLADGERALQIALAALDSARQHREITL</sequence>